<accession>A0A914YYN3</accession>
<keyword evidence="1" id="KW-0175">Coiled coil</keyword>
<feature type="region of interest" description="Disordered" evidence="2">
    <location>
        <begin position="207"/>
        <end position="230"/>
    </location>
</feature>
<sequence length="230" mass="26834">MFNHNNINRLQKEKLAQLNAELQKIEAERAAVIAQNERYKTLYQNKNQKWKQKCRLLADQLDDNNLSHLVEQNGLQKYISTSATKNNCAVLKAEANQRENENVELIAGTEFMKNQQVLIDQVNKELCKLHHIIKIRAMFDELPQRPVPSFTFVSHTLQDFLSFIKNPPPPVIKEPKHKPQLSRREKWENAKKSYPKLEETPTFIPYTFDEDFEDDDGSHSDDDNDTDDDA</sequence>
<feature type="coiled-coil region" evidence="1">
    <location>
        <begin position="8"/>
        <end position="42"/>
    </location>
</feature>
<evidence type="ECO:0000256" key="2">
    <source>
        <dbReference type="SAM" id="MobiDB-lite"/>
    </source>
</evidence>
<proteinExistence type="predicted"/>
<dbReference type="WBParaSite" id="PSU_v2.g5207.t1">
    <property type="protein sequence ID" value="PSU_v2.g5207.t1"/>
    <property type="gene ID" value="PSU_v2.g5207"/>
</dbReference>
<reference evidence="4" key="1">
    <citation type="submission" date="2022-11" db="UniProtKB">
        <authorList>
            <consortium name="WormBaseParasite"/>
        </authorList>
    </citation>
    <scope>IDENTIFICATION</scope>
</reference>
<evidence type="ECO:0000313" key="4">
    <source>
        <dbReference type="WBParaSite" id="PSU_v2.g5207.t1"/>
    </source>
</evidence>
<feature type="compositionally biased region" description="Acidic residues" evidence="2">
    <location>
        <begin position="208"/>
        <end position="230"/>
    </location>
</feature>
<feature type="compositionally biased region" description="Basic and acidic residues" evidence="2">
    <location>
        <begin position="182"/>
        <end position="194"/>
    </location>
</feature>
<feature type="region of interest" description="Disordered" evidence="2">
    <location>
        <begin position="168"/>
        <end position="194"/>
    </location>
</feature>
<evidence type="ECO:0000313" key="3">
    <source>
        <dbReference type="Proteomes" id="UP000887577"/>
    </source>
</evidence>
<protein>
    <submittedName>
        <fullName evidence="4">Uncharacterized protein</fullName>
    </submittedName>
</protein>
<dbReference type="AlphaFoldDB" id="A0A914YYN3"/>
<keyword evidence="3" id="KW-1185">Reference proteome</keyword>
<organism evidence="3 4">
    <name type="scientific">Panagrolaimus superbus</name>
    <dbReference type="NCBI Taxonomy" id="310955"/>
    <lineage>
        <taxon>Eukaryota</taxon>
        <taxon>Metazoa</taxon>
        <taxon>Ecdysozoa</taxon>
        <taxon>Nematoda</taxon>
        <taxon>Chromadorea</taxon>
        <taxon>Rhabditida</taxon>
        <taxon>Tylenchina</taxon>
        <taxon>Panagrolaimomorpha</taxon>
        <taxon>Panagrolaimoidea</taxon>
        <taxon>Panagrolaimidae</taxon>
        <taxon>Panagrolaimus</taxon>
    </lineage>
</organism>
<evidence type="ECO:0000256" key="1">
    <source>
        <dbReference type="SAM" id="Coils"/>
    </source>
</evidence>
<dbReference type="Proteomes" id="UP000887577">
    <property type="component" value="Unplaced"/>
</dbReference>
<name>A0A914YYN3_9BILA</name>